<evidence type="ECO:0008006" key="3">
    <source>
        <dbReference type="Google" id="ProtNLM"/>
    </source>
</evidence>
<reference evidence="1" key="1">
    <citation type="submission" date="2022-07" db="EMBL/GenBank/DDBJ databases">
        <title>Arcobacter roscoffensis sp. nov., a marine bacterium isolated from coastal seawater collected from Roscoff, France.</title>
        <authorList>
            <person name="Pascual J."/>
            <person name="Lepeaux C."/>
            <person name="Methner A."/>
            <person name="Overmann J."/>
        </authorList>
    </citation>
    <scope>NUCLEOTIDE SEQUENCE</scope>
    <source>
        <strain evidence="1">ARW1-2F2</strain>
    </source>
</reference>
<name>A0ABY5E3U7_9BACT</name>
<evidence type="ECO:0000313" key="1">
    <source>
        <dbReference type="EMBL" id="UTJ05411.1"/>
    </source>
</evidence>
<accession>A0ABY5E3U7</accession>
<dbReference type="RefSeq" id="WP_254575592.1">
    <property type="nucleotide sequence ID" value="NZ_CP100595.1"/>
</dbReference>
<keyword evidence="2" id="KW-1185">Reference proteome</keyword>
<protein>
    <recommendedName>
        <fullName evidence="3">YopX protein domain-containing protein</fullName>
    </recommendedName>
</protein>
<evidence type="ECO:0000313" key="2">
    <source>
        <dbReference type="Proteomes" id="UP001060012"/>
    </source>
</evidence>
<dbReference type="Proteomes" id="UP001060012">
    <property type="component" value="Chromosome"/>
</dbReference>
<sequence>MQASLFDTDTIPMIETKASFQKENKWFEPWDSLAQWASVQSVDFVASNYFHSLLKVGDKVKVDMSRFKDSYYWGKSYHNKTGVIKYLGISSADVLFEEEKPVYMNTEDICEVNGKKFKYQDCIPTINKMINDEKVKT</sequence>
<proteinExistence type="predicted"/>
<gene>
    <name evidence="1" type="ORF">NJU99_09035</name>
</gene>
<organism evidence="1 2">
    <name type="scientific">Arcobacter roscoffensis</name>
    <dbReference type="NCBI Taxonomy" id="2961520"/>
    <lineage>
        <taxon>Bacteria</taxon>
        <taxon>Pseudomonadati</taxon>
        <taxon>Campylobacterota</taxon>
        <taxon>Epsilonproteobacteria</taxon>
        <taxon>Campylobacterales</taxon>
        <taxon>Arcobacteraceae</taxon>
        <taxon>Arcobacter</taxon>
    </lineage>
</organism>
<dbReference type="EMBL" id="CP100595">
    <property type="protein sequence ID" value="UTJ05411.1"/>
    <property type="molecule type" value="Genomic_DNA"/>
</dbReference>